<accession>F8KZZ2</accession>
<name>F8KZZ2_PARAV</name>
<evidence type="ECO:0000313" key="2">
    <source>
        <dbReference type="Proteomes" id="UP000000495"/>
    </source>
</evidence>
<sequence>MQESPSKNQRKED</sequence>
<gene>
    <name evidence="1" type="ordered locus">PUV_15510</name>
</gene>
<reference key="1">
    <citation type="journal article" date="2011" name="Mol. Biol. Evol.">
        <title>Unity in variety -- the pan-genome of the Chlamydiae.</title>
        <authorList>
            <person name="Collingro A."/>
            <person name="Tischler P."/>
            <person name="Weinmaier T."/>
            <person name="Penz T."/>
            <person name="Heinz E."/>
            <person name="Brunham R.C."/>
            <person name="Read T.D."/>
            <person name="Bavoil P.M."/>
            <person name="Sachse K."/>
            <person name="Kahane S."/>
            <person name="Friedman M.G."/>
            <person name="Rattei T."/>
            <person name="Myers G.S.A."/>
            <person name="Horn M."/>
        </authorList>
    </citation>
    <scope>NUCLEOTIDE SEQUENCE</scope>
    <source>
        <strain>UV7</strain>
    </source>
</reference>
<dbReference type="Proteomes" id="UP000000495">
    <property type="component" value="Chromosome"/>
</dbReference>
<dbReference type="EMBL" id="FR872580">
    <property type="protein sequence ID" value="CCB86501.1"/>
    <property type="molecule type" value="Genomic_DNA"/>
</dbReference>
<protein>
    <submittedName>
        <fullName evidence="1">Uncharacterized protein</fullName>
    </submittedName>
</protein>
<evidence type="ECO:0000313" key="1">
    <source>
        <dbReference type="EMBL" id="CCB86501.1"/>
    </source>
</evidence>
<reference evidence="1 2" key="2">
    <citation type="journal article" date="2011" name="Mol. Biol. Evol.">
        <title>Unity in variety--the pan-genome of the Chlamydiae.</title>
        <authorList>
            <person name="Collingro A."/>
            <person name="Tischler P."/>
            <person name="Weinmaier T."/>
            <person name="Penz T."/>
            <person name="Heinz E."/>
            <person name="Brunham R.C."/>
            <person name="Read T.D."/>
            <person name="Bavoil P.M."/>
            <person name="Sachse K."/>
            <person name="Kahane S."/>
            <person name="Friedman M.G."/>
            <person name="Rattei T."/>
            <person name="Myers G.S."/>
            <person name="Horn M."/>
        </authorList>
    </citation>
    <scope>NUCLEOTIDE SEQUENCE [LARGE SCALE GENOMIC DNA]</scope>
    <source>
        <strain evidence="2">UV7</strain>
    </source>
</reference>
<dbReference type="KEGG" id="puv:PUV_15510"/>
<keyword evidence="2" id="KW-1185">Reference proteome</keyword>
<organism evidence="1 2">
    <name type="scientific">Parachlamydia acanthamoebae (strain UV7)</name>
    <dbReference type="NCBI Taxonomy" id="765952"/>
    <lineage>
        <taxon>Bacteria</taxon>
        <taxon>Pseudomonadati</taxon>
        <taxon>Chlamydiota</taxon>
        <taxon>Chlamydiia</taxon>
        <taxon>Parachlamydiales</taxon>
        <taxon>Parachlamydiaceae</taxon>
        <taxon>Parachlamydia</taxon>
    </lineage>
</organism>
<dbReference type="HOGENOM" id="CLU_3435905_0_0_0"/>
<proteinExistence type="predicted"/>